<dbReference type="HOGENOM" id="CLU_033465_6_1_1"/>
<feature type="transmembrane region" description="Helical" evidence="5">
    <location>
        <begin position="251"/>
        <end position="280"/>
    </location>
</feature>
<dbReference type="RefSeq" id="XP_013261636.1">
    <property type="nucleotide sequence ID" value="XM_013406182.1"/>
</dbReference>
<dbReference type="InterPro" id="IPR007568">
    <property type="entry name" value="RTA1"/>
</dbReference>
<gene>
    <name evidence="6" type="ORF">A1O9_03889</name>
</gene>
<evidence type="ECO:0000256" key="3">
    <source>
        <dbReference type="ARBA" id="ARBA00022989"/>
    </source>
</evidence>
<dbReference type="EMBL" id="AMGV01000003">
    <property type="protein sequence ID" value="KEF59046.1"/>
    <property type="molecule type" value="Genomic_DNA"/>
</dbReference>
<evidence type="ECO:0008006" key="8">
    <source>
        <dbReference type="Google" id="ProtNLM"/>
    </source>
</evidence>
<comment type="subcellular location">
    <subcellularLocation>
        <location evidence="1">Membrane</location>
        <topology evidence="1">Multi-pass membrane protein</topology>
    </subcellularLocation>
</comment>
<feature type="transmembrane region" description="Helical" evidence="5">
    <location>
        <begin position="130"/>
        <end position="150"/>
    </location>
</feature>
<evidence type="ECO:0000256" key="2">
    <source>
        <dbReference type="ARBA" id="ARBA00022692"/>
    </source>
</evidence>
<keyword evidence="7" id="KW-1185">Reference proteome</keyword>
<keyword evidence="4 5" id="KW-0472">Membrane</keyword>
<feature type="transmembrane region" description="Helical" evidence="5">
    <location>
        <begin position="31"/>
        <end position="49"/>
    </location>
</feature>
<proteinExistence type="predicted"/>
<protein>
    <recommendedName>
        <fullName evidence="8">RTA1 domain protein</fullName>
    </recommendedName>
</protein>
<dbReference type="AlphaFoldDB" id="A0A072PGQ2"/>
<feature type="transmembrane region" description="Helical" evidence="5">
    <location>
        <begin position="87"/>
        <end position="109"/>
    </location>
</feature>
<keyword evidence="2 5" id="KW-0812">Transmembrane</keyword>
<accession>A0A072PGQ2</accession>
<organism evidence="6 7">
    <name type="scientific">Exophiala aquamarina CBS 119918</name>
    <dbReference type="NCBI Taxonomy" id="1182545"/>
    <lineage>
        <taxon>Eukaryota</taxon>
        <taxon>Fungi</taxon>
        <taxon>Dikarya</taxon>
        <taxon>Ascomycota</taxon>
        <taxon>Pezizomycotina</taxon>
        <taxon>Eurotiomycetes</taxon>
        <taxon>Chaetothyriomycetidae</taxon>
        <taxon>Chaetothyriales</taxon>
        <taxon>Herpotrichiellaceae</taxon>
        <taxon>Exophiala</taxon>
    </lineage>
</organism>
<dbReference type="PANTHER" id="PTHR31465:SF9">
    <property type="entry name" value="SPHINGOID LONG-CHAIN BASE TRANSPORTER RSB1"/>
    <property type="match status" value="1"/>
</dbReference>
<evidence type="ECO:0000313" key="7">
    <source>
        <dbReference type="Proteomes" id="UP000027920"/>
    </source>
</evidence>
<dbReference type="STRING" id="1182545.A0A072PGQ2"/>
<dbReference type="GO" id="GO:0005886">
    <property type="term" value="C:plasma membrane"/>
    <property type="evidence" value="ECO:0007669"/>
    <property type="project" value="TreeGrafter"/>
</dbReference>
<dbReference type="Pfam" id="PF04479">
    <property type="entry name" value="RTA1"/>
    <property type="match status" value="1"/>
</dbReference>
<dbReference type="OrthoDB" id="4521223at2759"/>
<evidence type="ECO:0000256" key="5">
    <source>
        <dbReference type="SAM" id="Phobius"/>
    </source>
</evidence>
<dbReference type="PANTHER" id="PTHR31465">
    <property type="entry name" value="PROTEIN RTA1-RELATED"/>
    <property type="match status" value="1"/>
</dbReference>
<evidence type="ECO:0000256" key="1">
    <source>
        <dbReference type="ARBA" id="ARBA00004141"/>
    </source>
</evidence>
<feature type="transmembrane region" description="Helical" evidence="5">
    <location>
        <begin position="56"/>
        <end position="75"/>
    </location>
</feature>
<dbReference type="GeneID" id="25278823"/>
<sequence>MSESEIECTYATCSVKEDGQIEYIPTLEGNIGYGGIFLFILMLQVFFGVKYKTWGFMAGMTCGLLLEIVGYAGRVLLHDNVFEKNYFIIYLVGLTIAPAFLSASLYLCLGRIITLFGDRLSLLRPKIITWIFVCCDLLSLLLQSVGGAITSISDDQEGSQRGIDIMMAGLWSQVISLSIFIILCSHFAFNVLMNPSKVNPDTVALRQTIKFKCFLLAIGIATLTIMIRSTFRLAELQEGFSGHLANDEVLFMILEGPMIIVAVAVLTIWHPGLVCGANTWKNTSFRNARKRGKSLAYKEMIYDDDNIAMVPVARH</sequence>
<evidence type="ECO:0000256" key="4">
    <source>
        <dbReference type="ARBA" id="ARBA00023136"/>
    </source>
</evidence>
<name>A0A072PGQ2_9EURO</name>
<reference evidence="6 7" key="1">
    <citation type="submission" date="2013-03" db="EMBL/GenBank/DDBJ databases">
        <title>The Genome Sequence of Exophiala aquamarina CBS 119918.</title>
        <authorList>
            <consortium name="The Broad Institute Genomics Platform"/>
            <person name="Cuomo C."/>
            <person name="de Hoog S."/>
            <person name="Gorbushina A."/>
            <person name="Walker B."/>
            <person name="Young S.K."/>
            <person name="Zeng Q."/>
            <person name="Gargeya S."/>
            <person name="Fitzgerald M."/>
            <person name="Haas B."/>
            <person name="Abouelleil A."/>
            <person name="Allen A.W."/>
            <person name="Alvarado L."/>
            <person name="Arachchi H.M."/>
            <person name="Berlin A.M."/>
            <person name="Chapman S.B."/>
            <person name="Gainer-Dewar J."/>
            <person name="Goldberg J."/>
            <person name="Griggs A."/>
            <person name="Gujja S."/>
            <person name="Hansen M."/>
            <person name="Howarth C."/>
            <person name="Imamovic A."/>
            <person name="Ireland A."/>
            <person name="Larimer J."/>
            <person name="McCowan C."/>
            <person name="Murphy C."/>
            <person name="Pearson M."/>
            <person name="Poon T.W."/>
            <person name="Priest M."/>
            <person name="Roberts A."/>
            <person name="Saif S."/>
            <person name="Shea T."/>
            <person name="Sisk P."/>
            <person name="Sykes S."/>
            <person name="Wortman J."/>
            <person name="Nusbaum C."/>
            <person name="Birren B."/>
        </authorList>
    </citation>
    <scope>NUCLEOTIDE SEQUENCE [LARGE SCALE GENOMIC DNA]</scope>
    <source>
        <strain evidence="6 7">CBS 119918</strain>
    </source>
</reference>
<dbReference type="GO" id="GO:0000324">
    <property type="term" value="C:fungal-type vacuole"/>
    <property type="evidence" value="ECO:0007669"/>
    <property type="project" value="TreeGrafter"/>
</dbReference>
<feature type="transmembrane region" description="Helical" evidence="5">
    <location>
        <begin position="170"/>
        <end position="192"/>
    </location>
</feature>
<evidence type="ECO:0000313" key="6">
    <source>
        <dbReference type="EMBL" id="KEF59046.1"/>
    </source>
</evidence>
<dbReference type="Proteomes" id="UP000027920">
    <property type="component" value="Unassembled WGS sequence"/>
</dbReference>
<comment type="caution">
    <text evidence="6">The sequence shown here is derived from an EMBL/GenBank/DDBJ whole genome shotgun (WGS) entry which is preliminary data.</text>
</comment>
<feature type="transmembrane region" description="Helical" evidence="5">
    <location>
        <begin position="213"/>
        <end position="231"/>
    </location>
</feature>
<dbReference type="VEuPathDB" id="FungiDB:A1O9_03889"/>
<keyword evidence="3 5" id="KW-1133">Transmembrane helix</keyword>